<accession>A0AAN9HB12</accession>
<dbReference type="EMBL" id="JAYKXH010000006">
    <property type="protein sequence ID" value="KAK7166145.1"/>
    <property type="molecule type" value="Genomic_DNA"/>
</dbReference>
<dbReference type="AlphaFoldDB" id="A0AAN9HB12"/>
<comment type="caution">
    <text evidence="2">The sequence shown here is derived from an EMBL/GenBank/DDBJ whole genome shotgun (WGS) entry which is preliminary data.</text>
</comment>
<proteinExistence type="predicted"/>
<dbReference type="PANTHER" id="PTHR45784:SF8">
    <property type="entry name" value="C-TYPE MANNOSE RECEPTOR 2-RELATED"/>
    <property type="match status" value="1"/>
</dbReference>
<protein>
    <recommendedName>
        <fullName evidence="1">C-type lectin domain-containing protein</fullName>
    </recommendedName>
</protein>
<evidence type="ECO:0000313" key="2">
    <source>
        <dbReference type="EMBL" id="KAK7166145.1"/>
    </source>
</evidence>
<name>A0AAN9HB12_9TELE</name>
<keyword evidence="3" id="KW-1185">Reference proteome</keyword>
<reference evidence="2 3" key="1">
    <citation type="submission" date="2024-02" db="EMBL/GenBank/DDBJ databases">
        <title>Chromosome-level genome assembly of the Eurasian Minnow (Phoxinus phoxinus).</title>
        <authorList>
            <person name="Oriowo T.O."/>
            <person name="Martin S."/>
            <person name="Stange M."/>
            <person name="Chrysostomakis Y."/>
            <person name="Brown T."/>
            <person name="Winkler S."/>
            <person name="Kukowka S."/>
            <person name="Myers E.W."/>
            <person name="Bohne A."/>
        </authorList>
    </citation>
    <scope>NUCLEOTIDE SEQUENCE [LARGE SCALE GENOMIC DNA]</scope>
    <source>
        <strain evidence="2">ZFMK-TIS-60720</strain>
        <tissue evidence="2">Whole Organism</tissue>
    </source>
</reference>
<dbReference type="InterPro" id="IPR016187">
    <property type="entry name" value="CTDL_fold"/>
</dbReference>
<dbReference type="Pfam" id="PF00059">
    <property type="entry name" value="Lectin_C"/>
    <property type="match status" value="1"/>
</dbReference>
<dbReference type="Proteomes" id="UP001364617">
    <property type="component" value="Unassembled WGS sequence"/>
</dbReference>
<dbReference type="PROSITE" id="PS50041">
    <property type="entry name" value="C_TYPE_LECTIN_2"/>
    <property type="match status" value="1"/>
</dbReference>
<gene>
    <name evidence="2" type="ORF">R3I93_006045</name>
</gene>
<dbReference type="Gene3D" id="3.10.100.10">
    <property type="entry name" value="Mannose-Binding Protein A, subunit A"/>
    <property type="match status" value="1"/>
</dbReference>
<sequence length="104" mass="11906">MNMTWEDALTYCRHLYTDLSSATAQNQLELMQDTIKDSTTDSAWTGLRFLAGEWHWVSKTSTHIPNQGSLLSCPKEPYRCGAYTKTTAQLEMRDCDEMLNFICS</sequence>
<dbReference type="InterPro" id="IPR001304">
    <property type="entry name" value="C-type_lectin-like"/>
</dbReference>
<dbReference type="InterPro" id="IPR016186">
    <property type="entry name" value="C-type_lectin-like/link_sf"/>
</dbReference>
<evidence type="ECO:0000313" key="3">
    <source>
        <dbReference type="Proteomes" id="UP001364617"/>
    </source>
</evidence>
<feature type="domain" description="C-type lectin" evidence="1">
    <location>
        <begin position="1"/>
        <end position="104"/>
    </location>
</feature>
<organism evidence="2 3">
    <name type="scientific">Phoxinus phoxinus</name>
    <name type="common">Eurasian minnow</name>
    <dbReference type="NCBI Taxonomy" id="58324"/>
    <lineage>
        <taxon>Eukaryota</taxon>
        <taxon>Metazoa</taxon>
        <taxon>Chordata</taxon>
        <taxon>Craniata</taxon>
        <taxon>Vertebrata</taxon>
        <taxon>Euteleostomi</taxon>
        <taxon>Actinopterygii</taxon>
        <taxon>Neopterygii</taxon>
        <taxon>Teleostei</taxon>
        <taxon>Ostariophysi</taxon>
        <taxon>Cypriniformes</taxon>
        <taxon>Leuciscidae</taxon>
        <taxon>Phoxininae</taxon>
        <taxon>Phoxinus</taxon>
    </lineage>
</organism>
<evidence type="ECO:0000259" key="1">
    <source>
        <dbReference type="PROSITE" id="PS50041"/>
    </source>
</evidence>
<dbReference type="SUPFAM" id="SSF56436">
    <property type="entry name" value="C-type lectin-like"/>
    <property type="match status" value="1"/>
</dbReference>
<dbReference type="PANTHER" id="PTHR45784">
    <property type="entry name" value="C-TYPE LECTIN DOMAIN FAMILY 20 MEMBER A-RELATED"/>
    <property type="match status" value="1"/>
</dbReference>